<comment type="cofactor">
    <cofactor evidence="1 8">
        <name>FAD</name>
        <dbReference type="ChEBI" id="CHEBI:57692"/>
    </cofactor>
</comment>
<protein>
    <submittedName>
        <fullName evidence="13">Putative acyl-CoA dehydrogenase</fullName>
        <ecNumber evidence="13">1.3.99.-</ecNumber>
    </submittedName>
</protein>
<dbReference type="InterPro" id="IPR046373">
    <property type="entry name" value="Acyl-CoA_Oxase/DH_mid-dom_sf"/>
</dbReference>
<dbReference type="Gene3D" id="2.40.110.10">
    <property type="entry name" value="Butyryl-CoA Dehydrogenase, subunit A, domain 2"/>
    <property type="match status" value="1"/>
</dbReference>
<evidence type="ECO:0000313" key="14">
    <source>
        <dbReference type="Proteomes" id="UP000319557"/>
    </source>
</evidence>
<dbReference type="SUPFAM" id="SSF56645">
    <property type="entry name" value="Acyl-CoA dehydrogenase NM domain-like"/>
    <property type="match status" value="1"/>
</dbReference>
<dbReference type="PANTHER" id="PTHR43884">
    <property type="entry name" value="ACYL-COA DEHYDROGENASE"/>
    <property type="match status" value="1"/>
</dbReference>
<keyword evidence="4 8" id="KW-0274">FAD</keyword>
<evidence type="ECO:0000259" key="10">
    <source>
        <dbReference type="Pfam" id="PF02770"/>
    </source>
</evidence>
<dbReference type="SUPFAM" id="SSF47203">
    <property type="entry name" value="Acyl-CoA dehydrogenase C-terminal domain-like"/>
    <property type="match status" value="1"/>
</dbReference>
<dbReference type="Pfam" id="PF02771">
    <property type="entry name" value="Acyl-CoA_dh_N"/>
    <property type="match status" value="1"/>
</dbReference>
<evidence type="ECO:0000256" key="5">
    <source>
        <dbReference type="ARBA" id="ARBA00022946"/>
    </source>
</evidence>
<keyword evidence="3 8" id="KW-0285">Flavoprotein</keyword>
<feature type="domain" description="Acyl-CoA oxidase/dehydrogenase middle" evidence="10">
    <location>
        <begin position="175"/>
        <end position="274"/>
    </location>
</feature>
<dbReference type="PANTHER" id="PTHR43884:SF9">
    <property type="entry name" value="COMPLEX I ASSEMBLY FACTOR ACAD9, MITOCHONDRIAL"/>
    <property type="match status" value="1"/>
</dbReference>
<evidence type="ECO:0000313" key="13">
    <source>
        <dbReference type="EMBL" id="QDS89622.1"/>
    </source>
</evidence>
<evidence type="ECO:0000259" key="12">
    <source>
        <dbReference type="Pfam" id="PF21343"/>
    </source>
</evidence>
<organism evidence="13 14">
    <name type="scientific">Rosistilla ulvae</name>
    <dbReference type="NCBI Taxonomy" id="1930277"/>
    <lineage>
        <taxon>Bacteria</taxon>
        <taxon>Pseudomonadati</taxon>
        <taxon>Planctomycetota</taxon>
        <taxon>Planctomycetia</taxon>
        <taxon>Pirellulales</taxon>
        <taxon>Pirellulaceae</taxon>
        <taxon>Rosistilla</taxon>
    </lineage>
</organism>
<dbReference type="Gene3D" id="1.10.540.10">
    <property type="entry name" value="Acyl-CoA dehydrogenase/oxidase, N-terminal domain"/>
    <property type="match status" value="1"/>
</dbReference>
<dbReference type="Pfam" id="PF02770">
    <property type="entry name" value="Acyl-CoA_dh_M"/>
    <property type="match status" value="1"/>
</dbReference>
<evidence type="ECO:0000256" key="1">
    <source>
        <dbReference type="ARBA" id="ARBA00001974"/>
    </source>
</evidence>
<dbReference type="InterPro" id="IPR013786">
    <property type="entry name" value="AcylCoA_DH/ox_N"/>
</dbReference>
<dbReference type="GO" id="GO:0006631">
    <property type="term" value="P:fatty acid metabolic process"/>
    <property type="evidence" value="ECO:0007669"/>
    <property type="project" value="UniProtKB-ARBA"/>
</dbReference>
<keyword evidence="6 8" id="KW-0560">Oxidoreductase</keyword>
<evidence type="ECO:0000256" key="3">
    <source>
        <dbReference type="ARBA" id="ARBA00022630"/>
    </source>
</evidence>
<evidence type="ECO:0000256" key="6">
    <source>
        <dbReference type="ARBA" id="ARBA00023002"/>
    </source>
</evidence>
<feature type="domain" description="Acyl-CoA dehydrogenase/oxidase C-terminal" evidence="9">
    <location>
        <begin position="286"/>
        <end position="432"/>
    </location>
</feature>
<dbReference type="Pfam" id="PF21343">
    <property type="entry name" value="ACAD9-ACADV_C"/>
    <property type="match status" value="1"/>
</dbReference>
<dbReference type="InterPro" id="IPR009100">
    <property type="entry name" value="AcylCoA_DH/oxidase_NM_dom_sf"/>
</dbReference>
<dbReference type="EMBL" id="CP036261">
    <property type="protein sequence ID" value="QDS89622.1"/>
    <property type="molecule type" value="Genomic_DNA"/>
</dbReference>
<feature type="domain" description="Acyl-CoA dehydrogenase/oxidase N-terminal" evidence="11">
    <location>
        <begin position="65"/>
        <end position="171"/>
    </location>
</feature>
<dbReference type="FunFam" id="1.20.140.10:FF:000019">
    <property type="entry name" value="Acyl-CoA dehydrogenase"/>
    <property type="match status" value="1"/>
</dbReference>
<dbReference type="InterPro" id="IPR036250">
    <property type="entry name" value="AcylCo_DH-like_C"/>
</dbReference>
<dbReference type="GO" id="GO:0050660">
    <property type="term" value="F:flavin adenine dinucleotide binding"/>
    <property type="evidence" value="ECO:0007669"/>
    <property type="project" value="InterPro"/>
</dbReference>
<dbReference type="GO" id="GO:0003995">
    <property type="term" value="F:acyl-CoA dehydrogenase activity"/>
    <property type="evidence" value="ECO:0007669"/>
    <property type="project" value="TreeGrafter"/>
</dbReference>
<proteinExistence type="inferred from homology"/>
<comment type="catalytic activity">
    <reaction evidence="7">
        <text>a 2,3-saturated acyl-CoA + A = a 2,3-dehydroacyl-CoA + AH2</text>
        <dbReference type="Rhea" id="RHEA:48608"/>
        <dbReference type="ChEBI" id="CHEBI:13193"/>
        <dbReference type="ChEBI" id="CHEBI:17499"/>
        <dbReference type="ChEBI" id="CHEBI:60015"/>
        <dbReference type="ChEBI" id="CHEBI:65111"/>
    </reaction>
</comment>
<reference evidence="13 14" key="1">
    <citation type="submission" date="2019-02" db="EMBL/GenBank/DDBJ databases">
        <title>Deep-cultivation of Planctomycetes and their phenomic and genomic characterization uncovers novel biology.</title>
        <authorList>
            <person name="Wiegand S."/>
            <person name="Jogler M."/>
            <person name="Boedeker C."/>
            <person name="Pinto D."/>
            <person name="Vollmers J."/>
            <person name="Rivas-Marin E."/>
            <person name="Kohn T."/>
            <person name="Peeters S.H."/>
            <person name="Heuer A."/>
            <person name="Rast P."/>
            <person name="Oberbeckmann S."/>
            <person name="Bunk B."/>
            <person name="Jeske O."/>
            <person name="Meyerdierks A."/>
            <person name="Storesund J.E."/>
            <person name="Kallscheuer N."/>
            <person name="Luecker S."/>
            <person name="Lage O.M."/>
            <person name="Pohl T."/>
            <person name="Merkel B.J."/>
            <person name="Hornburger P."/>
            <person name="Mueller R.-W."/>
            <person name="Bruemmer F."/>
            <person name="Labrenz M."/>
            <person name="Spormann A.M."/>
            <person name="Op den Camp H."/>
            <person name="Overmann J."/>
            <person name="Amann R."/>
            <person name="Jetten M.S.M."/>
            <person name="Mascher T."/>
            <person name="Medema M.H."/>
            <person name="Devos D.P."/>
            <person name="Kaster A.-K."/>
            <person name="Ovreas L."/>
            <person name="Rohde M."/>
            <person name="Galperin M.Y."/>
            <person name="Jogler C."/>
        </authorList>
    </citation>
    <scope>NUCLEOTIDE SEQUENCE [LARGE SCALE GENOMIC DNA]</scope>
    <source>
        <strain evidence="13 14">EC9</strain>
    </source>
</reference>
<evidence type="ECO:0000256" key="8">
    <source>
        <dbReference type="RuleBase" id="RU362125"/>
    </source>
</evidence>
<dbReference type="RefSeq" id="WP_145347448.1">
    <property type="nucleotide sequence ID" value="NZ_CP036261.1"/>
</dbReference>
<dbReference type="Proteomes" id="UP000319557">
    <property type="component" value="Chromosome"/>
</dbReference>
<dbReference type="InterPro" id="IPR009075">
    <property type="entry name" value="AcylCo_DH/oxidase_C"/>
</dbReference>
<name>A0A517M421_9BACT</name>
<keyword evidence="5" id="KW-0809">Transit peptide</keyword>
<sequence>MGSHVTEASAERLEQRAEQIRQAEELLGSLPQTIGLAKGLFAGQLIADWVFPYPQLSTNQKADTDAAVAELEAFCDRNLDPVRIDREADIPCELIDGLGQFGLLGMTAPAEFGGRGYSQMAYCRLLEVIGSRCSSTAIFVNAHHSIGMRGLLLFGSESQRQRWLPDLVSGKKLAAFALTEPEAGSDAANVQTMAVPTADGQHFVLNGQKRYITNGAIADVLTVMARTPVAESDKTAITAFLVTPDMPGFQVTEARMEKLGIRGTATSRLAFDNMHVPRENILGPIGKGLKVALTVLDFGRTTFGACCTGAAKTCLQLATDHAHSRRQFGRSLAEFELMQQKLVRMAAWTYAMEAMTTVTAGLIDRGLEDYMLETAILKVWSTERLWTIVNDAFQIHGGAAYFTDQPLERMLRDHRINQIGEGANEVLMSFIALTGMRGPGLQMQAVASAWKHPLRHAGLVCRFATDGARLRCCSPVVPLRSPELRRYGKQLGKQIRRFGATVQKTLVTHREEVLERQLVLERIAWMAMELFAAASTLSRWDSDLVANDHTHDAVARWCFADSHRRIEGLQRAMRCNDDDLLKLAANG</sequence>
<accession>A0A517M421</accession>
<dbReference type="AlphaFoldDB" id="A0A517M421"/>
<dbReference type="OrthoDB" id="9802447at2"/>
<dbReference type="EC" id="1.3.99.-" evidence="13"/>
<comment type="similarity">
    <text evidence="2 8">Belongs to the acyl-CoA dehydrogenase family.</text>
</comment>
<evidence type="ECO:0000259" key="9">
    <source>
        <dbReference type="Pfam" id="PF00441"/>
    </source>
</evidence>
<dbReference type="FunFam" id="2.40.110.10:FF:000002">
    <property type="entry name" value="Acyl-CoA dehydrogenase fadE12"/>
    <property type="match status" value="1"/>
</dbReference>
<evidence type="ECO:0000256" key="2">
    <source>
        <dbReference type="ARBA" id="ARBA00009347"/>
    </source>
</evidence>
<gene>
    <name evidence="13" type="primary">fadE</name>
    <name evidence="13" type="ORF">EC9_38220</name>
</gene>
<dbReference type="InterPro" id="IPR006091">
    <property type="entry name" value="Acyl-CoA_Oxase/DH_mid-dom"/>
</dbReference>
<keyword evidence="14" id="KW-1185">Reference proteome</keyword>
<dbReference type="Gene3D" id="1.20.140.10">
    <property type="entry name" value="Butyryl-CoA Dehydrogenase, subunit A, domain 3"/>
    <property type="match status" value="2"/>
</dbReference>
<dbReference type="InterPro" id="IPR049448">
    <property type="entry name" value="ACAD9/ACADV-like_C"/>
</dbReference>
<feature type="domain" description="ACAD9/ACADV-like C-terminal" evidence="12">
    <location>
        <begin position="482"/>
        <end position="561"/>
    </location>
</feature>
<dbReference type="InterPro" id="IPR037069">
    <property type="entry name" value="AcylCoA_DH/ox_N_sf"/>
</dbReference>
<dbReference type="FunFam" id="1.10.540.10:FF:000001">
    <property type="entry name" value="Very long-chain-specific acyl-CoA dehydrogenase, mitochondrial"/>
    <property type="match status" value="1"/>
</dbReference>
<dbReference type="KEGG" id="ruv:EC9_38220"/>
<evidence type="ECO:0000259" key="11">
    <source>
        <dbReference type="Pfam" id="PF02771"/>
    </source>
</evidence>
<dbReference type="Pfam" id="PF00441">
    <property type="entry name" value="Acyl-CoA_dh_1"/>
    <property type="match status" value="1"/>
</dbReference>
<evidence type="ECO:0000256" key="7">
    <source>
        <dbReference type="ARBA" id="ARBA00052546"/>
    </source>
</evidence>
<evidence type="ECO:0000256" key="4">
    <source>
        <dbReference type="ARBA" id="ARBA00022827"/>
    </source>
</evidence>